<gene>
    <name evidence="1" type="ordered locus">GNIT_3219</name>
</gene>
<keyword evidence="2" id="KW-1185">Reference proteome</keyword>
<dbReference type="KEGG" id="gni:GNIT_3219"/>
<dbReference type="HOGENOM" id="CLU_2478941_0_0_6"/>
<accession>G4QE39</accession>
<organism evidence="1 2">
    <name type="scientific">Glaciecola nitratireducens (strain JCM 12485 / KCTC 12276 / FR1064)</name>
    <dbReference type="NCBI Taxonomy" id="1085623"/>
    <lineage>
        <taxon>Bacteria</taxon>
        <taxon>Pseudomonadati</taxon>
        <taxon>Pseudomonadota</taxon>
        <taxon>Gammaproteobacteria</taxon>
        <taxon>Alteromonadales</taxon>
        <taxon>Alteromonadaceae</taxon>
        <taxon>Brumicola</taxon>
    </lineage>
</organism>
<dbReference type="AlphaFoldDB" id="G4QE39"/>
<dbReference type="STRING" id="1085623.GNIT_3219"/>
<protein>
    <submittedName>
        <fullName evidence="1">Uncharacterized protein</fullName>
    </submittedName>
</protein>
<proteinExistence type="predicted"/>
<reference evidence="1 2" key="1">
    <citation type="journal article" date="2011" name="J. Bacteriol.">
        <title>Complete genome sequence of seawater bacterium Glaciecola nitratireducens FR1064T.</title>
        <authorList>
            <person name="Bian F."/>
            <person name="Qin Q.L."/>
            <person name="Xie B.B."/>
            <person name="Shu Y.L."/>
            <person name="Zhang X.Y."/>
            <person name="Yu Y."/>
            <person name="Chen B."/>
            <person name="Chen X.L."/>
            <person name="Zhou B.C."/>
            <person name="Zhang Y.Z."/>
        </authorList>
    </citation>
    <scope>NUCLEOTIDE SEQUENCE [LARGE SCALE GENOMIC DNA]</scope>
    <source>
        <strain evidence="2">JCM 12485 / KCTC 12276 / FR1064</strain>
    </source>
</reference>
<name>G4QE39_GLANF</name>
<dbReference type="Proteomes" id="UP000009282">
    <property type="component" value="Chromosome"/>
</dbReference>
<evidence type="ECO:0000313" key="2">
    <source>
        <dbReference type="Proteomes" id="UP000009282"/>
    </source>
</evidence>
<dbReference type="EMBL" id="CP003060">
    <property type="protein sequence ID" value="AEP31313.1"/>
    <property type="molecule type" value="Genomic_DNA"/>
</dbReference>
<sequence length="87" mass="10070">MSFITESSDEIVLNLFAQALFVKTKFFSVQNELKNPLTIVITLSQKQSALSCFDCIRLRKVYFEPMMHSHVRKFFGASFSKVNEELN</sequence>
<evidence type="ECO:0000313" key="1">
    <source>
        <dbReference type="EMBL" id="AEP31313.1"/>
    </source>
</evidence>